<dbReference type="GO" id="GO:0006979">
    <property type="term" value="P:response to oxidative stress"/>
    <property type="evidence" value="ECO:0007669"/>
    <property type="project" value="TreeGrafter"/>
</dbReference>
<dbReference type="PROSITE" id="PS51886">
    <property type="entry name" value="TLDC"/>
    <property type="match status" value="1"/>
</dbReference>
<feature type="domain" description="HIT" evidence="2">
    <location>
        <begin position="303"/>
        <end position="410"/>
    </location>
</feature>
<sequence>MGVAYSVGEVDHLYTFFVQWSPDMYTKGNKKHVQPGYFIREKHPNHYLVVENNKAAVINKLLSHPVNKTDQKWEIIRVKDSKRRLSLCSSEDSEVEEPEYQEEGDDAVPVLNEHSQLLGDQDLEQLVAHLPARIQCHSWQLVYSTAVHGSSLKTMYRNMKGLDSPVLLVVKDMNKKVFGAFSTVPFRVSKYYYGTGETFLFSFNPTFQVYRWSGENSYLVNGKMDSLQIGGGGNGFALWLDADLNHGASFSCPTFHNAPLSNQEDFIVQDLEFIMAEVDASESQPVQTKTSAVPAEGYDKKCIFCKVVNNEMGTELLHCDEEISCFRDIKPGAPHHYLVVPNRHVGNCKSLTKEHVPLVNRMVEAGKEILQKNNITDLSDVRFGFHWPPFCSVTHLHLHVLAPASQMGFFPSRLIYRLNSYWFITVCLTFHISKVLFSYSKVSNIDLTVTLKQHIAW</sequence>
<evidence type="ECO:0000313" key="5">
    <source>
        <dbReference type="Proteomes" id="UP000693946"/>
    </source>
</evidence>
<name>A0AAV6PNW1_SOLSE</name>
<protein>
    <submittedName>
        <fullName evidence="4">Nuclear receptor coactivator 7 isoform X1</fullName>
    </submittedName>
</protein>
<dbReference type="GO" id="GO:0005634">
    <property type="term" value="C:nucleus"/>
    <property type="evidence" value="ECO:0007669"/>
    <property type="project" value="TreeGrafter"/>
</dbReference>
<keyword evidence="5" id="KW-1185">Reference proteome</keyword>
<dbReference type="AlphaFoldDB" id="A0AAV6PNW1"/>
<comment type="caution">
    <text evidence="4">The sequence shown here is derived from an EMBL/GenBank/DDBJ whole genome shotgun (WGS) entry which is preliminary data.</text>
</comment>
<dbReference type="PROSITE" id="PS51084">
    <property type="entry name" value="HIT_2"/>
    <property type="match status" value="1"/>
</dbReference>
<feature type="domain" description="TLDc" evidence="3">
    <location>
        <begin position="116"/>
        <end position="277"/>
    </location>
</feature>
<organism evidence="4 5">
    <name type="scientific">Solea senegalensis</name>
    <name type="common">Senegalese sole</name>
    <dbReference type="NCBI Taxonomy" id="28829"/>
    <lineage>
        <taxon>Eukaryota</taxon>
        <taxon>Metazoa</taxon>
        <taxon>Chordata</taxon>
        <taxon>Craniata</taxon>
        <taxon>Vertebrata</taxon>
        <taxon>Euteleostomi</taxon>
        <taxon>Actinopterygii</taxon>
        <taxon>Neopterygii</taxon>
        <taxon>Teleostei</taxon>
        <taxon>Neoteleostei</taxon>
        <taxon>Acanthomorphata</taxon>
        <taxon>Carangaria</taxon>
        <taxon>Pleuronectiformes</taxon>
        <taxon>Pleuronectoidei</taxon>
        <taxon>Soleidae</taxon>
        <taxon>Solea</taxon>
    </lineage>
</organism>
<evidence type="ECO:0000256" key="1">
    <source>
        <dbReference type="PROSITE-ProRule" id="PRU00464"/>
    </source>
</evidence>
<dbReference type="Proteomes" id="UP000693946">
    <property type="component" value="Linkage Group LG9"/>
</dbReference>
<evidence type="ECO:0000259" key="3">
    <source>
        <dbReference type="PROSITE" id="PS51886"/>
    </source>
</evidence>
<dbReference type="GO" id="GO:0006357">
    <property type="term" value="P:regulation of transcription by RNA polymerase II"/>
    <property type="evidence" value="ECO:0007669"/>
    <property type="project" value="TreeGrafter"/>
</dbReference>
<dbReference type="EMBL" id="JAGKHQ010000021">
    <property type="protein sequence ID" value="KAG7474337.1"/>
    <property type="molecule type" value="Genomic_DNA"/>
</dbReference>
<accession>A0AAV6PNW1</accession>
<dbReference type="Pfam" id="PF11969">
    <property type="entry name" value="DcpS_C"/>
    <property type="match status" value="1"/>
</dbReference>
<dbReference type="SMART" id="SM00584">
    <property type="entry name" value="TLDc"/>
    <property type="match status" value="1"/>
</dbReference>
<proteinExistence type="predicted"/>
<dbReference type="GO" id="GO:0003824">
    <property type="term" value="F:catalytic activity"/>
    <property type="evidence" value="ECO:0007669"/>
    <property type="project" value="InterPro"/>
</dbReference>
<evidence type="ECO:0000259" key="2">
    <source>
        <dbReference type="PROSITE" id="PS51084"/>
    </source>
</evidence>
<evidence type="ECO:0000313" key="4">
    <source>
        <dbReference type="EMBL" id="KAG7474337.1"/>
    </source>
</evidence>
<dbReference type="PANTHER" id="PTHR23354:SF68">
    <property type="entry name" value="NUCLEAR RECEPTOR COACTIVATOR 7"/>
    <property type="match status" value="1"/>
</dbReference>
<gene>
    <name evidence="4" type="ORF">JOB18_006632</name>
</gene>
<dbReference type="InterPro" id="IPR006571">
    <property type="entry name" value="TLDc_dom"/>
</dbReference>
<dbReference type="Pfam" id="PF07534">
    <property type="entry name" value="TLD"/>
    <property type="match status" value="1"/>
</dbReference>
<reference evidence="4 5" key="1">
    <citation type="journal article" date="2021" name="Sci. Rep.">
        <title>Chromosome anchoring in Senegalese sole (Solea senegalensis) reveals sex-associated markers and genome rearrangements in flatfish.</title>
        <authorList>
            <person name="Guerrero-Cozar I."/>
            <person name="Gomez-Garrido J."/>
            <person name="Berbel C."/>
            <person name="Martinez-Blanch J.F."/>
            <person name="Alioto T."/>
            <person name="Claros M.G."/>
            <person name="Gagnaire P.A."/>
            <person name="Manchado M."/>
        </authorList>
    </citation>
    <scope>NUCLEOTIDE SEQUENCE [LARGE SCALE GENOMIC DNA]</scope>
    <source>
        <strain evidence="4">Sse05_10M</strain>
    </source>
</reference>
<dbReference type="PANTHER" id="PTHR23354">
    <property type="entry name" value="NUCLEOLAR PROTEIN 7/ESTROGEN RECEPTOR COACTIVATOR-RELATED"/>
    <property type="match status" value="1"/>
</dbReference>
<dbReference type="InterPro" id="IPR011146">
    <property type="entry name" value="HIT-like"/>
</dbReference>
<feature type="short sequence motif" description="Histidine triad motif" evidence="1">
    <location>
        <begin position="395"/>
        <end position="399"/>
    </location>
</feature>
<keyword evidence="4" id="KW-0675">Receptor</keyword>